<evidence type="ECO:0000259" key="7">
    <source>
        <dbReference type="Pfam" id="PF05425"/>
    </source>
</evidence>
<feature type="transmembrane region" description="Helical" evidence="6">
    <location>
        <begin position="57"/>
        <end position="78"/>
    </location>
</feature>
<organism evidence="8">
    <name type="scientific">freshwater metagenome</name>
    <dbReference type="NCBI Taxonomy" id="449393"/>
    <lineage>
        <taxon>unclassified sequences</taxon>
        <taxon>metagenomes</taxon>
        <taxon>ecological metagenomes</taxon>
    </lineage>
</organism>
<accession>A0A6J7U7J2</accession>
<sequence>MGGLLTIVLLGRKWQSESPKVIAWFSFNATIAMPIMVATGVAQAWRMMEGFQNLFSTTYGTVLSIKVVLVVMAIAAGTKARQIFKDKKVDSEDLKKIKFSKTIVVESVIGLVVLAVTAVLVSVPPLSVNTAAPFTATLVQSNVIADITITPARVGNSEMHIVFSPPGGTLESIESVTTRISLVSGEIPPIPIGLKRIGVNHFQANLQVPRGGEWLLELIVKPATNRTLRFSQIVKIKN</sequence>
<keyword evidence="5 6" id="KW-0472">Membrane</keyword>
<name>A0A6J7U7J2_9ZZZZ</name>
<keyword evidence="2" id="KW-1003">Cell membrane</keyword>
<keyword evidence="4 6" id="KW-1133">Transmembrane helix</keyword>
<proteinExistence type="predicted"/>
<evidence type="ECO:0000313" key="8">
    <source>
        <dbReference type="EMBL" id="CAB5062464.1"/>
    </source>
</evidence>
<dbReference type="PANTHER" id="PTHR34820">
    <property type="entry name" value="INNER MEMBRANE PROTEIN YEBZ"/>
    <property type="match status" value="1"/>
</dbReference>
<dbReference type="GO" id="GO:0005886">
    <property type="term" value="C:plasma membrane"/>
    <property type="evidence" value="ECO:0007669"/>
    <property type="project" value="UniProtKB-SubCell"/>
</dbReference>
<dbReference type="PANTHER" id="PTHR34820:SF4">
    <property type="entry name" value="INNER MEMBRANE PROTEIN YEBZ"/>
    <property type="match status" value="1"/>
</dbReference>
<evidence type="ECO:0000256" key="2">
    <source>
        <dbReference type="ARBA" id="ARBA00022475"/>
    </source>
</evidence>
<keyword evidence="3 6" id="KW-0812">Transmembrane</keyword>
<dbReference type="EMBL" id="CAFBQV010000052">
    <property type="protein sequence ID" value="CAB5062464.1"/>
    <property type="molecule type" value="Genomic_DNA"/>
</dbReference>
<protein>
    <submittedName>
        <fullName evidence="8">Unannotated protein</fullName>
    </submittedName>
</protein>
<evidence type="ECO:0000256" key="5">
    <source>
        <dbReference type="ARBA" id="ARBA00023136"/>
    </source>
</evidence>
<evidence type="ECO:0000256" key="1">
    <source>
        <dbReference type="ARBA" id="ARBA00004651"/>
    </source>
</evidence>
<reference evidence="8" key="1">
    <citation type="submission" date="2020-05" db="EMBL/GenBank/DDBJ databases">
        <authorList>
            <person name="Chiriac C."/>
            <person name="Salcher M."/>
            <person name="Ghai R."/>
            <person name="Kavagutti S V."/>
        </authorList>
    </citation>
    <scope>NUCLEOTIDE SEQUENCE</scope>
</reference>
<evidence type="ECO:0000256" key="3">
    <source>
        <dbReference type="ARBA" id="ARBA00022692"/>
    </source>
</evidence>
<evidence type="ECO:0000256" key="4">
    <source>
        <dbReference type="ARBA" id="ARBA00022989"/>
    </source>
</evidence>
<dbReference type="GO" id="GO:0006825">
    <property type="term" value="P:copper ion transport"/>
    <property type="evidence" value="ECO:0007669"/>
    <property type="project" value="InterPro"/>
</dbReference>
<comment type="subcellular location">
    <subcellularLocation>
        <location evidence="1">Cell membrane</location>
        <topology evidence="1">Multi-pass membrane protein</topology>
    </subcellularLocation>
</comment>
<dbReference type="InterPro" id="IPR008457">
    <property type="entry name" value="Cu-R_CopD_dom"/>
</dbReference>
<dbReference type="InterPro" id="IPR032694">
    <property type="entry name" value="CopC/D"/>
</dbReference>
<gene>
    <name evidence="8" type="ORF">UFOPK4345_00452</name>
</gene>
<feature type="transmembrane region" description="Helical" evidence="6">
    <location>
        <begin position="21"/>
        <end position="45"/>
    </location>
</feature>
<dbReference type="Pfam" id="PF05425">
    <property type="entry name" value="CopD"/>
    <property type="match status" value="1"/>
</dbReference>
<feature type="domain" description="Copper resistance protein D" evidence="7">
    <location>
        <begin position="20"/>
        <end position="120"/>
    </location>
</feature>
<evidence type="ECO:0000256" key="6">
    <source>
        <dbReference type="SAM" id="Phobius"/>
    </source>
</evidence>
<dbReference type="AlphaFoldDB" id="A0A6J7U7J2"/>
<feature type="transmembrane region" description="Helical" evidence="6">
    <location>
        <begin position="99"/>
        <end position="121"/>
    </location>
</feature>